<dbReference type="PANTHER" id="PTHR11851:SF224">
    <property type="entry name" value="PROCESSING PROTEASE"/>
    <property type="match status" value="1"/>
</dbReference>
<gene>
    <name evidence="4" type="ORF">ADICEAN_03515</name>
</gene>
<comment type="caution">
    <text evidence="4">The sequence shown here is derived from an EMBL/GenBank/DDBJ whole genome shotgun (WGS) entry which is preliminary data.</text>
</comment>
<dbReference type="Proteomes" id="UP000011910">
    <property type="component" value="Unassembled WGS sequence"/>
</dbReference>
<organism evidence="4 5">
    <name type="scientific">Cesiribacter andamanensis AMV16</name>
    <dbReference type="NCBI Taxonomy" id="1279009"/>
    <lineage>
        <taxon>Bacteria</taxon>
        <taxon>Pseudomonadati</taxon>
        <taxon>Bacteroidota</taxon>
        <taxon>Cytophagia</taxon>
        <taxon>Cytophagales</taxon>
        <taxon>Cesiribacteraceae</taxon>
        <taxon>Cesiribacter</taxon>
    </lineage>
</organism>
<keyword evidence="5" id="KW-1185">Reference proteome</keyword>
<protein>
    <submittedName>
        <fullName evidence="4">Peptidase M16 inactive domain protein</fullName>
    </submittedName>
</protein>
<dbReference type="GO" id="GO:0046872">
    <property type="term" value="F:metal ion binding"/>
    <property type="evidence" value="ECO:0007669"/>
    <property type="project" value="InterPro"/>
</dbReference>
<dbReference type="Gene3D" id="3.30.830.10">
    <property type="entry name" value="Metalloenzyme, LuxS/M16 peptidase-like"/>
    <property type="match status" value="2"/>
</dbReference>
<dbReference type="STRING" id="1279009.ADICEAN_03515"/>
<dbReference type="AlphaFoldDB" id="M7MY46"/>
<reference evidence="4 5" key="1">
    <citation type="journal article" date="2013" name="Genome Announc.">
        <title>Draft Genome Sequence of Cesiribacter andamanensis Strain AMV16T, Isolated from a Soil Sample from a Mud Volcano in the Andaman Islands, India.</title>
        <authorList>
            <person name="Shivaji S."/>
            <person name="Ara S."/>
            <person name="Begum Z."/>
            <person name="Srinivas T.N."/>
            <person name="Singh A."/>
            <person name="Kumar Pinnaka A."/>
        </authorList>
    </citation>
    <scope>NUCLEOTIDE SEQUENCE [LARGE SCALE GENOMIC DNA]</scope>
    <source>
        <strain evidence="4 5">AMV16</strain>
    </source>
</reference>
<evidence type="ECO:0000313" key="5">
    <source>
        <dbReference type="Proteomes" id="UP000011910"/>
    </source>
</evidence>
<feature type="signal peptide" evidence="1">
    <location>
        <begin position="1"/>
        <end position="21"/>
    </location>
</feature>
<proteinExistence type="predicted"/>
<dbReference type="RefSeq" id="WP_009196896.1">
    <property type="nucleotide sequence ID" value="NZ_AODQ01000122.1"/>
</dbReference>
<dbReference type="eggNOG" id="COG0612">
    <property type="taxonomic scope" value="Bacteria"/>
</dbReference>
<evidence type="ECO:0000259" key="2">
    <source>
        <dbReference type="Pfam" id="PF00675"/>
    </source>
</evidence>
<feature type="chain" id="PRO_5004081707" evidence="1">
    <location>
        <begin position="22"/>
        <end position="675"/>
    </location>
</feature>
<dbReference type="InterPro" id="IPR011765">
    <property type="entry name" value="Pept_M16_N"/>
</dbReference>
<keyword evidence="1" id="KW-0732">Signal</keyword>
<evidence type="ECO:0000259" key="3">
    <source>
        <dbReference type="Pfam" id="PF05193"/>
    </source>
</evidence>
<dbReference type="EMBL" id="AODQ01000122">
    <property type="protein sequence ID" value="EMR01358.1"/>
    <property type="molecule type" value="Genomic_DNA"/>
</dbReference>
<dbReference type="PATRIC" id="fig|1279009.4.peg.3560"/>
<dbReference type="InterPro" id="IPR050361">
    <property type="entry name" value="MPP/UQCRC_Complex"/>
</dbReference>
<feature type="domain" description="Peptidase M16 N-terminal" evidence="2">
    <location>
        <begin position="53"/>
        <end position="172"/>
    </location>
</feature>
<dbReference type="Pfam" id="PF00675">
    <property type="entry name" value="Peptidase_M16"/>
    <property type="match status" value="1"/>
</dbReference>
<dbReference type="InterPro" id="IPR011249">
    <property type="entry name" value="Metalloenz_LuxS/M16"/>
</dbReference>
<accession>M7MY46</accession>
<evidence type="ECO:0000313" key="4">
    <source>
        <dbReference type="EMBL" id="EMR01358.1"/>
    </source>
</evidence>
<name>M7MY46_9BACT</name>
<evidence type="ECO:0000256" key="1">
    <source>
        <dbReference type="SAM" id="SignalP"/>
    </source>
</evidence>
<feature type="domain" description="Peptidase M16 C-terminal" evidence="3">
    <location>
        <begin position="199"/>
        <end position="375"/>
    </location>
</feature>
<dbReference type="Pfam" id="PF05193">
    <property type="entry name" value="Peptidase_M16_C"/>
    <property type="match status" value="1"/>
</dbReference>
<dbReference type="InterPro" id="IPR007863">
    <property type="entry name" value="Peptidase_M16_C"/>
</dbReference>
<dbReference type="SUPFAM" id="SSF63411">
    <property type="entry name" value="LuxS/MPP-like metallohydrolase"/>
    <property type="match status" value="2"/>
</dbReference>
<dbReference type="PANTHER" id="PTHR11851">
    <property type="entry name" value="METALLOPROTEASE"/>
    <property type="match status" value="1"/>
</dbReference>
<sequence length="675" mass="73629">MKALKYIALAAGLLCATGVTAQVDRSKLPAPGPAPEIKLGTYETFELKNGLKVIVVRNTKLPQVSYSLLIDRDPIVEGDKAGYVSLAGQLLRSGTSSRTKDQIDEEIDFIGASLSTSSTGVYGSSLSRHKEKLFALMADVVLNPSFPQAEFDRLLKQTKSGMASQKDNPQYIANRVQAKLLYGAEHPYGELNSEATLDNISLQDVQQYYQTYFKPNAAYLAIVGDITKKEAQKLANQYFGKWKKGTVPTHQYASPAPLQQPVIAVVDRPSSVQSIVQITHPIALKPADADVIPARLMNDILGGSDARLFNNLREAKGYTYGAYSSLDSDKLIGKFVAYANVRNAVTDSAVAEFMNELNRIRTEPVPQDELQKAKNFLTGSFARSLESPQTIASFALNTQRYGLDKNYYRDYLKKVAAVTPQDLQRVAQKYVQPDKAYILVVGNADEVAPGLSRFGKVSHFTAEGEPAKELSGDVDAQGVINNYLTAIGGEKKLAAVKDMRIVMKINFNGMEITNVQAKKLPGSYLNETSMNGQTMSKIIVADGKAFMAMGGQRQEVPAQQAAAIKIGAYPFPELMYAKEGITVELKGMEQVEGQEAYKLAIGAADGPKVIEYFAKESGLKLKTEGPTGTVLYKAYEEREGIKFPTKITMVTPQGALEGELTTLELNKGIAESVFN</sequence>
<dbReference type="OrthoDB" id="9811314at2"/>